<sequence length="95" mass="10065">MGCSCSKQRKDEYAVGDHHLEGPRGTTAYLGLAMLQANRAAAVMVGGMPTADLTADTARRLILKAKNDGCTVTMIGDSLYVDYKFVGYLPPGVAP</sequence>
<dbReference type="Proteomes" id="UP000887566">
    <property type="component" value="Unplaced"/>
</dbReference>
<evidence type="ECO:0000313" key="2">
    <source>
        <dbReference type="WBParaSite" id="PSAMB.scaffold108size78641.g2002.t1"/>
    </source>
</evidence>
<evidence type="ECO:0000313" key="1">
    <source>
        <dbReference type="Proteomes" id="UP000887566"/>
    </source>
</evidence>
<name>A0A914UM79_9BILA</name>
<dbReference type="WBParaSite" id="PSAMB.scaffold108size78641.g2002.t1">
    <property type="protein sequence ID" value="PSAMB.scaffold108size78641.g2002.t1"/>
    <property type="gene ID" value="PSAMB.scaffold108size78641.g2002"/>
</dbReference>
<dbReference type="AlphaFoldDB" id="A0A914UM79"/>
<proteinExistence type="predicted"/>
<organism evidence="1 2">
    <name type="scientific">Plectus sambesii</name>
    <dbReference type="NCBI Taxonomy" id="2011161"/>
    <lineage>
        <taxon>Eukaryota</taxon>
        <taxon>Metazoa</taxon>
        <taxon>Ecdysozoa</taxon>
        <taxon>Nematoda</taxon>
        <taxon>Chromadorea</taxon>
        <taxon>Plectida</taxon>
        <taxon>Plectina</taxon>
        <taxon>Plectoidea</taxon>
        <taxon>Plectidae</taxon>
        <taxon>Plectus</taxon>
    </lineage>
</organism>
<protein>
    <submittedName>
        <fullName evidence="2">Uncharacterized protein</fullName>
    </submittedName>
</protein>
<keyword evidence="1" id="KW-1185">Reference proteome</keyword>
<reference evidence="2" key="1">
    <citation type="submission" date="2022-11" db="UniProtKB">
        <authorList>
            <consortium name="WormBaseParasite"/>
        </authorList>
    </citation>
    <scope>IDENTIFICATION</scope>
</reference>
<accession>A0A914UM79</accession>